<feature type="transmembrane region" description="Helical" evidence="6">
    <location>
        <begin position="255"/>
        <end position="278"/>
    </location>
</feature>
<dbReference type="AlphaFoldDB" id="A0A178MSV6"/>
<dbReference type="CDD" id="cd06581">
    <property type="entry name" value="TM_PBP1_LivM_like"/>
    <property type="match status" value="1"/>
</dbReference>
<evidence type="ECO:0000256" key="5">
    <source>
        <dbReference type="ARBA" id="ARBA00023136"/>
    </source>
</evidence>
<gene>
    <name evidence="7" type="ORF">A6A04_15295</name>
</gene>
<dbReference type="PANTHER" id="PTHR30482:SF10">
    <property type="entry name" value="HIGH-AFFINITY BRANCHED-CHAIN AMINO ACID TRANSPORT PROTEIN BRAE"/>
    <property type="match status" value="1"/>
</dbReference>
<sequence>MSAAALLSGRGPRLLLALLAALVAAPLGVGDYALSILIAVLLQAYLGMSWNVMMGFAGQFSLGHALYVGLGAYASGTLFVHFGTSPWIGMLAGMAVSAAVGSVIGLLGFRFKVMGVYFALLTIAFAEFTRVLFDHWGWVGASSGLVLPVTNRASDDLWLLRGSPTMFYYLILAMTVGGFLFSRSLLMRRIGYYWQAIRENEDAADALGIPVFRCKMIAVAVSAAMTSIGGMFIAFFSNNLFPESIFSMHRSLELILGPIIGGVGTLFGPILGAVLLTAMGEAFTLMGETIGIDGVKQIAYGVCLLVILILKPGGVWPWLRTRFGLDGGGK</sequence>
<feature type="transmembrane region" description="Helical" evidence="6">
    <location>
        <begin position="216"/>
        <end position="235"/>
    </location>
</feature>
<feature type="transmembrane region" description="Helical" evidence="6">
    <location>
        <begin position="116"/>
        <end position="133"/>
    </location>
</feature>
<organism evidence="7 8">
    <name type="scientific">Paramagnetospirillum marisnigri</name>
    <dbReference type="NCBI Taxonomy" id="1285242"/>
    <lineage>
        <taxon>Bacteria</taxon>
        <taxon>Pseudomonadati</taxon>
        <taxon>Pseudomonadota</taxon>
        <taxon>Alphaproteobacteria</taxon>
        <taxon>Rhodospirillales</taxon>
        <taxon>Magnetospirillaceae</taxon>
        <taxon>Paramagnetospirillum</taxon>
    </lineage>
</organism>
<reference evidence="7 8" key="1">
    <citation type="submission" date="2016-04" db="EMBL/GenBank/DDBJ databases">
        <title>Draft genome sequence of freshwater magnetotactic bacteria Magnetospirillum marisnigri SP-1 and Magnetospirillum moscoviense BB-1.</title>
        <authorList>
            <person name="Koziaeva V."/>
            <person name="Dziuba M.V."/>
            <person name="Ivanov T.M."/>
            <person name="Kuznetsov B."/>
            <person name="Grouzdev D.S."/>
        </authorList>
    </citation>
    <scope>NUCLEOTIDE SEQUENCE [LARGE SCALE GENOMIC DNA]</scope>
    <source>
        <strain evidence="7 8">SP-1</strain>
    </source>
</reference>
<evidence type="ECO:0000313" key="7">
    <source>
        <dbReference type="EMBL" id="OAN52865.1"/>
    </source>
</evidence>
<proteinExistence type="predicted"/>
<dbReference type="RefSeq" id="WP_068490635.1">
    <property type="nucleotide sequence ID" value="NZ_LWQT01000042.1"/>
</dbReference>
<feature type="transmembrane region" description="Helical" evidence="6">
    <location>
        <begin position="166"/>
        <end position="186"/>
    </location>
</feature>
<dbReference type="Proteomes" id="UP000078428">
    <property type="component" value="Unassembled WGS sequence"/>
</dbReference>
<keyword evidence="2" id="KW-1003">Cell membrane</keyword>
<evidence type="ECO:0000256" key="3">
    <source>
        <dbReference type="ARBA" id="ARBA00022692"/>
    </source>
</evidence>
<evidence type="ECO:0000313" key="8">
    <source>
        <dbReference type="Proteomes" id="UP000078428"/>
    </source>
</evidence>
<dbReference type="STRING" id="1285242.A6A04_15295"/>
<dbReference type="GO" id="GO:0015658">
    <property type="term" value="F:branched-chain amino acid transmembrane transporter activity"/>
    <property type="evidence" value="ECO:0007669"/>
    <property type="project" value="InterPro"/>
</dbReference>
<keyword evidence="4 6" id="KW-1133">Transmembrane helix</keyword>
<dbReference type="InterPro" id="IPR001851">
    <property type="entry name" value="ABC_transp_permease"/>
</dbReference>
<dbReference type="EMBL" id="LWQT01000042">
    <property type="protein sequence ID" value="OAN52865.1"/>
    <property type="molecule type" value="Genomic_DNA"/>
</dbReference>
<evidence type="ECO:0000256" key="1">
    <source>
        <dbReference type="ARBA" id="ARBA00004651"/>
    </source>
</evidence>
<dbReference type="PANTHER" id="PTHR30482">
    <property type="entry name" value="HIGH-AFFINITY BRANCHED-CHAIN AMINO ACID TRANSPORT SYSTEM PERMEASE"/>
    <property type="match status" value="1"/>
</dbReference>
<keyword evidence="5 6" id="KW-0472">Membrane</keyword>
<accession>A0A178MSV6</accession>
<comment type="caution">
    <text evidence="7">The sequence shown here is derived from an EMBL/GenBank/DDBJ whole genome shotgun (WGS) entry which is preliminary data.</text>
</comment>
<keyword evidence="3 6" id="KW-0812">Transmembrane</keyword>
<comment type="subcellular location">
    <subcellularLocation>
        <location evidence="1">Cell membrane</location>
        <topology evidence="1">Multi-pass membrane protein</topology>
    </subcellularLocation>
</comment>
<feature type="transmembrane region" description="Helical" evidence="6">
    <location>
        <begin position="298"/>
        <end position="319"/>
    </location>
</feature>
<feature type="transmembrane region" description="Helical" evidence="6">
    <location>
        <begin position="88"/>
        <end position="109"/>
    </location>
</feature>
<name>A0A178MSV6_9PROT</name>
<evidence type="ECO:0000256" key="2">
    <source>
        <dbReference type="ARBA" id="ARBA00022475"/>
    </source>
</evidence>
<dbReference type="GO" id="GO:0005886">
    <property type="term" value="C:plasma membrane"/>
    <property type="evidence" value="ECO:0007669"/>
    <property type="project" value="UniProtKB-SubCell"/>
</dbReference>
<protein>
    <submittedName>
        <fullName evidence="7">Branched-chain amino acid ABC transporter</fullName>
    </submittedName>
</protein>
<evidence type="ECO:0000256" key="6">
    <source>
        <dbReference type="SAM" id="Phobius"/>
    </source>
</evidence>
<dbReference type="InterPro" id="IPR043428">
    <property type="entry name" value="LivM-like"/>
</dbReference>
<evidence type="ECO:0000256" key="4">
    <source>
        <dbReference type="ARBA" id="ARBA00022989"/>
    </source>
</evidence>
<feature type="transmembrane region" description="Helical" evidence="6">
    <location>
        <begin position="65"/>
        <end position="82"/>
    </location>
</feature>
<dbReference type="Pfam" id="PF02653">
    <property type="entry name" value="BPD_transp_2"/>
    <property type="match status" value="1"/>
</dbReference>
<keyword evidence="8" id="KW-1185">Reference proteome</keyword>